<dbReference type="Gene3D" id="3.10.180.10">
    <property type="entry name" value="2,3-Dihydroxybiphenyl 1,2-Dioxygenase, domain 1"/>
    <property type="match status" value="1"/>
</dbReference>
<evidence type="ECO:0000259" key="2">
    <source>
        <dbReference type="PROSITE" id="PS51819"/>
    </source>
</evidence>
<dbReference type="CDD" id="cd07262">
    <property type="entry name" value="VOC_like"/>
    <property type="match status" value="1"/>
</dbReference>
<dbReference type="InterPro" id="IPR029068">
    <property type="entry name" value="Glyas_Bleomycin-R_OHBP_Dase"/>
</dbReference>
<feature type="compositionally biased region" description="Low complexity" evidence="1">
    <location>
        <begin position="664"/>
        <end position="674"/>
    </location>
</feature>
<feature type="domain" description="VOC" evidence="2">
    <location>
        <begin position="2"/>
        <end position="120"/>
    </location>
</feature>
<proteinExistence type="predicted"/>
<feature type="compositionally biased region" description="Low complexity" evidence="1">
    <location>
        <begin position="563"/>
        <end position="576"/>
    </location>
</feature>
<feature type="compositionally biased region" description="Basic and acidic residues" evidence="1">
    <location>
        <begin position="654"/>
        <end position="663"/>
    </location>
</feature>
<feature type="compositionally biased region" description="Polar residues" evidence="1">
    <location>
        <begin position="535"/>
        <end position="549"/>
    </location>
</feature>
<feature type="region of interest" description="Disordered" evidence="1">
    <location>
        <begin position="263"/>
        <end position="293"/>
    </location>
</feature>
<feature type="compositionally biased region" description="Basic and acidic residues" evidence="1">
    <location>
        <begin position="365"/>
        <end position="379"/>
    </location>
</feature>
<feature type="region of interest" description="Disordered" evidence="1">
    <location>
        <begin position="437"/>
        <end position="726"/>
    </location>
</feature>
<organism evidence="3 4">
    <name type="scientific">Phyllosticta citrichinensis</name>
    <dbReference type="NCBI Taxonomy" id="1130410"/>
    <lineage>
        <taxon>Eukaryota</taxon>
        <taxon>Fungi</taxon>
        <taxon>Dikarya</taxon>
        <taxon>Ascomycota</taxon>
        <taxon>Pezizomycotina</taxon>
        <taxon>Dothideomycetes</taxon>
        <taxon>Dothideomycetes incertae sedis</taxon>
        <taxon>Botryosphaeriales</taxon>
        <taxon>Phyllostictaceae</taxon>
        <taxon>Phyllosticta</taxon>
    </lineage>
</organism>
<dbReference type="SUPFAM" id="SSF54593">
    <property type="entry name" value="Glyoxalase/Bleomycin resistance protein/Dihydroxybiphenyl dioxygenase"/>
    <property type="match status" value="1"/>
</dbReference>
<evidence type="ECO:0000313" key="3">
    <source>
        <dbReference type="EMBL" id="KAK8164452.1"/>
    </source>
</evidence>
<feature type="compositionally biased region" description="Polar residues" evidence="1">
    <location>
        <begin position="308"/>
        <end position="322"/>
    </location>
</feature>
<keyword evidence="4" id="KW-1185">Reference proteome</keyword>
<feature type="compositionally biased region" description="Basic residues" evidence="1">
    <location>
        <begin position="622"/>
        <end position="642"/>
    </location>
</feature>
<dbReference type="Proteomes" id="UP001456524">
    <property type="component" value="Unassembled WGS sequence"/>
</dbReference>
<gene>
    <name evidence="3" type="ORF">IWX90DRAFT_260575</name>
</gene>
<feature type="region of interest" description="Disordered" evidence="1">
    <location>
        <begin position="308"/>
        <end position="379"/>
    </location>
</feature>
<feature type="compositionally biased region" description="Polar residues" evidence="1">
    <location>
        <begin position="437"/>
        <end position="446"/>
    </location>
</feature>
<sequence length="726" mass="74954">MPVSRIGLTVSHLPTSCSFFLAALQPLGYRFLGQQGNQIGLGINNEADFFICQETPGIKAGAAHIAFSAPGRIAVRDFYTAALTAGGRPHGSPATRDQENGVFNAAVLDVDGNSIEVVFRESVDPRDDTQSAVGGQSRVLTWRKSVSESLGDGQSVVSAKSASKTAMVPLKQMAQSVVSSARSQSIAAPSVAPSQSISQAPTMIRTSSAPAQPQAPTQASKELNPELMADAGARKIIGTLIGAAAGAVVAYAMVKSERDSAREEAEWVASQRAASSRPPSAKAPSPQPQQPVQYTYTPSEVQRMVQYEQPQSRRNYSETDSFYSHPHQQRAIEAPPARSAHAPTLVSALQAGNTSVRQQQSPHRNFSETESRYSTPDSRERYARAALEAAPVSAKAYLNPTCQSVAQSSPHDEAVDYIPAGSAVAKSHFSINRSVTAPSVVSQTKRSAAPSAVPSKPPSSHAPSKAPSKSPSKLAADDAASTARRSSAPSTHSHSSKQAPQADRRSSAGGSKHASRAATLISSFVPDYADAASPSRRSSTGGSKASTAKPSAAGGGGAERAPSLLGSALGRAAAEAAAERAGESDNDTVAPSDSISNAGSPPSSRRSRTGGGGSGGGGGSKVSRHSSRHSHHSHHSHSHSRRGSRDAGASSASTKDKDKDRRSSAGSRKSSRAGVSDDAAAVQPDAVSEASTVKPRSVRKDSVVSVSSAKSSPSKAGSKRGSKVEA</sequence>
<dbReference type="PROSITE" id="PS51819">
    <property type="entry name" value="VOC"/>
    <property type="match status" value="1"/>
</dbReference>
<name>A0ABR1XRX5_9PEZI</name>
<evidence type="ECO:0000313" key="4">
    <source>
        <dbReference type="Proteomes" id="UP001456524"/>
    </source>
</evidence>
<feature type="compositionally biased region" description="Polar residues" evidence="1">
    <location>
        <begin position="350"/>
        <end position="364"/>
    </location>
</feature>
<accession>A0ABR1XRX5</accession>
<feature type="compositionally biased region" description="Basic residues" evidence="1">
    <location>
        <begin position="717"/>
        <end position="726"/>
    </location>
</feature>
<dbReference type="InterPro" id="IPR037523">
    <property type="entry name" value="VOC_core"/>
</dbReference>
<feature type="compositionally biased region" description="Low complexity" evidence="1">
    <location>
        <begin position="447"/>
        <end position="493"/>
    </location>
</feature>
<dbReference type="PANTHER" id="PTHR35006:SF3">
    <property type="entry name" value="GLYOXALASE FAMILY PROTEIN (AFU_ORTHOLOGUE AFUA_3G06020)"/>
    <property type="match status" value="1"/>
</dbReference>
<feature type="compositionally biased region" description="Gly residues" evidence="1">
    <location>
        <begin position="609"/>
        <end position="620"/>
    </location>
</feature>
<dbReference type="PANTHER" id="PTHR35006">
    <property type="entry name" value="GLYOXALASE FAMILY PROTEIN (AFU_ORTHOLOGUE AFUA_5G14830)"/>
    <property type="match status" value="1"/>
</dbReference>
<protein>
    <recommendedName>
        <fullName evidence="2">VOC domain-containing protein</fullName>
    </recommendedName>
</protein>
<feature type="compositionally biased region" description="Low complexity" evidence="1">
    <location>
        <begin position="703"/>
        <end position="716"/>
    </location>
</feature>
<dbReference type="EMBL" id="JBBWUH010000006">
    <property type="protein sequence ID" value="KAK8164452.1"/>
    <property type="molecule type" value="Genomic_DNA"/>
</dbReference>
<reference evidence="3 4" key="1">
    <citation type="journal article" date="2022" name="G3 (Bethesda)">
        <title>Enemy or ally: a genomic approach to elucidate the lifestyle of Phyllosticta citrichinaensis.</title>
        <authorList>
            <person name="Buijs V.A."/>
            <person name="Groenewald J.Z."/>
            <person name="Haridas S."/>
            <person name="LaButti K.M."/>
            <person name="Lipzen A."/>
            <person name="Martin F.M."/>
            <person name="Barry K."/>
            <person name="Grigoriev I.V."/>
            <person name="Crous P.W."/>
            <person name="Seidl M.F."/>
        </authorList>
    </citation>
    <scope>NUCLEOTIDE SEQUENCE [LARGE SCALE GENOMIC DNA]</scope>
    <source>
        <strain evidence="3 4">CBS 129764</strain>
    </source>
</reference>
<evidence type="ECO:0000256" key="1">
    <source>
        <dbReference type="SAM" id="MobiDB-lite"/>
    </source>
</evidence>
<feature type="compositionally biased region" description="Low complexity" evidence="1">
    <location>
        <begin position="268"/>
        <end position="284"/>
    </location>
</feature>
<comment type="caution">
    <text evidence="3">The sequence shown here is derived from an EMBL/GenBank/DDBJ whole genome shotgun (WGS) entry which is preliminary data.</text>
</comment>